<feature type="transmembrane region" description="Helical" evidence="2">
    <location>
        <begin position="35"/>
        <end position="54"/>
    </location>
</feature>
<dbReference type="AlphaFoldDB" id="A0A5D4MEG3"/>
<dbReference type="EMBL" id="VTEG01000004">
    <property type="protein sequence ID" value="TYR99976.1"/>
    <property type="molecule type" value="Genomic_DNA"/>
</dbReference>
<evidence type="ECO:0000313" key="4">
    <source>
        <dbReference type="Proteomes" id="UP000325182"/>
    </source>
</evidence>
<keyword evidence="2" id="KW-0812">Transmembrane</keyword>
<gene>
    <name evidence="3" type="ORF">FZC84_09225</name>
</gene>
<feature type="compositionally biased region" description="Polar residues" evidence="1">
    <location>
        <begin position="1"/>
        <end position="12"/>
    </location>
</feature>
<keyword evidence="2" id="KW-0472">Membrane</keyword>
<reference evidence="3 4" key="1">
    <citation type="submission" date="2019-08" db="EMBL/GenBank/DDBJ databases">
        <title>Bacillus genomes from the desert of Cuatro Cienegas, Coahuila.</title>
        <authorList>
            <person name="Olmedo-Alvarez G."/>
        </authorList>
    </citation>
    <scope>NUCLEOTIDE SEQUENCE [LARGE SCALE GENOMIC DNA]</scope>
    <source>
        <strain evidence="3 4">CH128b_4D</strain>
    </source>
</reference>
<feature type="region of interest" description="Disordered" evidence="1">
    <location>
        <begin position="1"/>
        <end position="27"/>
    </location>
</feature>
<keyword evidence="2" id="KW-1133">Transmembrane helix</keyword>
<organism evidence="3 4">
    <name type="scientific">Rossellomorea vietnamensis</name>
    <dbReference type="NCBI Taxonomy" id="218284"/>
    <lineage>
        <taxon>Bacteria</taxon>
        <taxon>Bacillati</taxon>
        <taxon>Bacillota</taxon>
        <taxon>Bacilli</taxon>
        <taxon>Bacillales</taxon>
        <taxon>Bacillaceae</taxon>
        <taxon>Rossellomorea</taxon>
    </lineage>
</organism>
<accession>A0A5D4MEG3</accession>
<proteinExistence type="predicted"/>
<name>A0A5D4MEG3_9BACI</name>
<evidence type="ECO:0000256" key="1">
    <source>
        <dbReference type="SAM" id="MobiDB-lite"/>
    </source>
</evidence>
<comment type="caution">
    <text evidence="3">The sequence shown here is derived from an EMBL/GenBank/DDBJ whole genome shotgun (WGS) entry which is preliminary data.</text>
</comment>
<evidence type="ECO:0000313" key="3">
    <source>
        <dbReference type="EMBL" id="TYR99976.1"/>
    </source>
</evidence>
<sequence length="81" mass="9270">MTSCGTSVTGETPQVKPRRLTARPAESRTWSGNQFTLISLTTLMQIIIVFLLQINQPFRLLIRCLYFKIEPIIPPDSFFIL</sequence>
<protein>
    <submittedName>
        <fullName evidence="3">Uncharacterized protein</fullName>
    </submittedName>
</protein>
<evidence type="ECO:0000256" key="2">
    <source>
        <dbReference type="SAM" id="Phobius"/>
    </source>
</evidence>
<dbReference type="Proteomes" id="UP000325182">
    <property type="component" value="Unassembled WGS sequence"/>
</dbReference>